<proteinExistence type="predicted"/>
<evidence type="ECO:0000313" key="1">
    <source>
        <dbReference type="EMBL" id="KYF87694.1"/>
    </source>
</evidence>
<dbReference type="EMBL" id="JEMB01001413">
    <property type="protein sequence ID" value="KYF87694.1"/>
    <property type="molecule type" value="Genomic_DNA"/>
</dbReference>
<sequence>SPPEYDEPSKTAPVLTAVFPPQHVPIHIVGPRAVKDFGVTVLSEDNGDPVLITLYIDYGRRSLSEKPYRKFTMLRDVEAGTIAGGQRPFTVSWDTYDFNLPTEGECHTITLMASHDLNGCFCPADRDDMSSLTWQVINCDPNEPGCPAACPALDCGDIDAAECLFCDTPEYLDSCSDR</sequence>
<evidence type="ECO:0000313" key="2">
    <source>
        <dbReference type="Proteomes" id="UP000075635"/>
    </source>
</evidence>
<feature type="non-terminal residue" evidence="1">
    <location>
        <position position="1"/>
    </location>
</feature>
<dbReference type="AlphaFoldDB" id="A0A150S5F6"/>
<name>A0A150S5F6_SORCE</name>
<organism evidence="1 2">
    <name type="scientific">Sorangium cellulosum</name>
    <name type="common">Polyangium cellulosum</name>
    <dbReference type="NCBI Taxonomy" id="56"/>
    <lineage>
        <taxon>Bacteria</taxon>
        <taxon>Pseudomonadati</taxon>
        <taxon>Myxococcota</taxon>
        <taxon>Polyangia</taxon>
        <taxon>Polyangiales</taxon>
        <taxon>Polyangiaceae</taxon>
        <taxon>Sorangium</taxon>
    </lineage>
</organism>
<dbReference type="Proteomes" id="UP000075635">
    <property type="component" value="Unassembled WGS sequence"/>
</dbReference>
<protein>
    <submittedName>
        <fullName evidence="1">Uncharacterized protein</fullName>
    </submittedName>
</protein>
<reference evidence="1 2" key="1">
    <citation type="submission" date="2014-02" db="EMBL/GenBank/DDBJ databases">
        <title>The small core and large imbalanced accessory genome model reveals a collaborative survival strategy of Sorangium cellulosum strains in nature.</title>
        <authorList>
            <person name="Han K."/>
            <person name="Peng R."/>
            <person name="Blom J."/>
            <person name="Li Y.-Z."/>
        </authorList>
    </citation>
    <scope>NUCLEOTIDE SEQUENCE [LARGE SCALE GENOMIC DNA]</scope>
    <source>
        <strain evidence="1 2">So0011-07</strain>
    </source>
</reference>
<comment type="caution">
    <text evidence="1">The sequence shown here is derived from an EMBL/GenBank/DDBJ whole genome shotgun (WGS) entry which is preliminary data.</text>
</comment>
<accession>A0A150S5F6</accession>
<gene>
    <name evidence="1" type="ORF">BE17_21690</name>
</gene>